<dbReference type="AlphaFoldDB" id="A0A7R9M1J5"/>
<organism evidence="2">
    <name type="scientific">Medioppia subpectinata</name>
    <dbReference type="NCBI Taxonomy" id="1979941"/>
    <lineage>
        <taxon>Eukaryota</taxon>
        <taxon>Metazoa</taxon>
        <taxon>Ecdysozoa</taxon>
        <taxon>Arthropoda</taxon>
        <taxon>Chelicerata</taxon>
        <taxon>Arachnida</taxon>
        <taxon>Acari</taxon>
        <taxon>Acariformes</taxon>
        <taxon>Sarcoptiformes</taxon>
        <taxon>Oribatida</taxon>
        <taxon>Brachypylina</taxon>
        <taxon>Oppioidea</taxon>
        <taxon>Oppiidae</taxon>
        <taxon>Medioppia</taxon>
    </lineage>
</organism>
<dbReference type="Proteomes" id="UP000759131">
    <property type="component" value="Unassembled WGS sequence"/>
</dbReference>
<sequence>MYFLKKPPGRQENQTLLNESAVKYVNYTNEESPEDDTDLKRNISKSVNHNWV</sequence>
<protein>
    <submittedName>
        <fullName evidence="2">Uncharacterized protein</fullName>
    </submittedName>
</protein>
<dbReference type="OrthoDB" id="5086884at2759"/>
<name>A0A7R9M1J5_9ACAR</name>
<evidence type="ECO:0000256" key="1">
    <source>
        <dbReference type="SAM" id="MobiDB-lite"/>
    </source>
</evidence>
<evidence type="ECO:0000313" key="3">
    <source>
        <dbReference type="Proteomes" id="UP000759131"/>
    </source>
</evidence>
<feature type="region of interest" description="Disordered" evidence="1">
    <location>
        <begin position="29"/>
        <end position="52"/>
    </location>
</feature>
<feature type="non-terminal residue" evidence="2">
    <location>
        <position position="52"/>
    </location>
</feature>
<gene>
    <name evidence="2" type="ORF">OSB1V03_LOCUS23506</name>
</gene>
<dbReference type="EMBL" id="OC914017">
    <property type="protein sequence ID" value="CAD7651737.1"/>
    <property type="molecule type" value="Genomic_DNA"/>
</dbReference>
<evidence type="ECO:0000313" key="2">
    <source>
        <dbReference type="EMBL" id="CAD7651737.1"/>
    </source>
</evidence>
<proteinExistence type="predicted"/>
<keyword evidence="3" id="KW-1185">Reference proteome</keyword>
<reference evidence="2" key="1">
    <citation type="submission" date="2020-11" db="EMBL/GenBank/DDBJ databases">
        <authorList>
            <person name="Tran Van P."/>
        </authorList>
    </citation>
    <scope>NUCLEOTIDE SEQUENCE</scope>
</reference>
<accession>A0A7R9M1J5</accession>
<dbReference type="EMBL" id="CAJPIZ010059442">
    <property type="protein sequence ID" value="CAG2123561.1"/>
    <property type="molecule type" value="Genomic_DNA"/>
</dbReference>